<dbReference type="GO" id="GO:0050661">
    <property type="term" value="F:NADP binding"/>
    <property type="evidence" value="ECO:0007669"/>
    <property type="project" value="UniProtKB-UniRule"/>
</dbReference>
<dbReference type="InterPro" id="IPR028879">
    <property type="entry name" value="NDOR1"/>
</dbReference>
<comment type="cofactor">
    <cofactor evidence="1 10">
        <name>FMN</name>
        <dbReference type="ChEBI" id="CHEBI:58210"/>
    </cofactor>
</comment>
<dbReference type="AlphaFoldDB" id="A0A9P8TRL2"/>
<keyword evidence="14" id="KW-1185">Reference proteome</keyword>
<dbReference type="PRINTS" id="PR00371">
    <property type="entry name" value="FPNCR"/>
</dbReference>
<feature type="binding site" evidence="10">
    <location>
        <position position="451"/>
    </location>
    <ligand>
        <name>NADP(+)</name>
        <dbReference type="ChEBI" id="CHEBI:58349"/>
    </ligand>
</feature>
<keyword evidence="10" id="KW-0496">Mitochondrion</keyword>
<comment type="caution">
    <text evidence="10">Lacks conserved residue(s) required for the propagation of feature annotation.</text>
</comment>
<keyword evidence="8 10" id="KW-0560">Oxidoreductase</keyword>
<dbReference type="PROSITE" id="PS50902">
    <property type="entry name" value="FLAVODOXIN_LIKE"/>
    <property type="match status" value="1"/>
</dbReference>
<feature type="binding site" evidence="10">
    <location>
        <begin position="375"/>
        <end position="378"/>
    </location>
    <ligand>
        <name>FAD</name>
        <dbReference type="ChEBI" id="CHEBI:57692"/>
    </ligand>
</feature>
<feature type="domain" description="FAD-binding FR-type" evidence="12">
    <location>
        <begin position="199"/>
        <end position="437"/>
    </location>
</feature>
<keyword evidence="7 10" id="KW-0521">NADP</keyword>
<comment type="function">
    <text evidence="10">NADPH-dependent reductase which is a central component of the cytosolic iron-sulfur (Fe-S) protein assembly (CIA) machinery. Transfers electrons from NADPH via its FAD and FMN prosthetic groups to the [2Fe-2S] cluster of DRE2, another key component of the CIA machinery. In turn, this reduced cluster provides electrons for assembly of cytosolic iron-sulfur cluster proteins. Positively controls H(2)O(2)-induced cell death.</text>
</comment>
<organism evidence="13 14">
    <name type="scientific">Wickerhamomyces pijperi</name>
    <name type="common">Yeast</name>
    <name type="synonym">Pichia pijperi</name>
    <dbReference type="NCBI Taxonomy" id="599730"/>
    <lineage>
        <taxon>Eukaryota</taxon>
        <taxon>Fungi</taxon>
        <taxon>Dikarya</taxon>
        <taxon>Ascomycota</taxon>
        <taxon>Saccharomycotina</taxon>
        <taxon>Saccharomycetes</taxon>
        <taxon>Phaffomycetales</taxon>
        <taxon>Wickerhamomycetaceae</taxon>
        <taxon>Wickerhamomyces</taxon>
    </lineage>
</organism>
<evidence type="ECO:0000256" key="2">
    <source>
        <dbReference type="ARBA" id="ARBA00001974"/>
    </source>
</evidence>
<dbReference type="InterPro" id="IPR001709">
    <property type="entry name" value="Flavoprot_Pyr_Nucl_cyt_Rdtase"/>
</dbReference>
<dbReference type="EC" id="1.18.1.-" evidence="10"/>
<comment type="subunit">
    <text evidence="10">Interacts with DRE2; as part of the cytosolic iron-sulfur (Fe-S) protein assembly (CIA) machinery.</text>
</comment>
<protein>
    <recommendedName>
        <fullName evidence="10">NADPH-dependent diflavin oxidoreductase 1</fullName>
        <ecNumber evidence="10">1.18.1.-</ecNumber>
    </recommendedName>
    <alternativeName>
        <fullName evidence="10">NADPH-dependent FMN and FAD-containing oxidoreductase</fullName>
    </alternativeName>
</protein>
<dbReference type="Gene3D" id="3.40.50.360">
    <property type="match status" value="1"/>
</dbReference>
<dbReference type="GO" id="GO:0005739">
    <property type="term" value="C:mitochondrion"/>
    <property type="evidence" value="ECO:0007669"/>
    <property type="project" value="UniProtKB-SubCell"/>
</dbReference>
<evidence type="ECO:0000256" key="6">
    <source>
        <dbReference type="ARBA" id="ARBA00022827"/>
    </source>
</evidence>
<keyword evidence="6 10" id="KW-0274">FAD</keyword>
<reference evidence="13" key="2">
    <citation type="submission" date="2021-01" db="EMBL/GenBank/DDBJ databases">
        <authorList>
            <person name="Schikora-Tamarit M.A."/>
        </authorList>
    </citation>
    <scope>NUCLEOTIDE SEQUENCE</scope>
    <source>
        <strain evidence="13">CBS2887</strain>
    </source>
</reference>
<dbReference type="SUPFAM" id="SSF63380">
    <property type="entry name" value="Riboflavin synthase domain-like"/>
    <property type="match status" value="1"/>
</dbReference>
<evidence type="ECO:0000259" key="12">
    <source>
        <dbReference type="PROSITE" id="PS51384"/>
    </source>
</evidence>
<evidence type="ECO:0000256" key="8">
    <source>
        <dbReference type="ARBA" id="ARBA00023002"/>
    </source>
</evidence>
<dbReference type="HAMAP" id="MF_03178">
    <property type="entry name" value="NDOR1"/>
    <property type="match status" value="1"/>
</dbReference>
<feature type="binding site" evidence="10">
    <location>
        <position position="588"/>
    </location>
    <ligand>
        <name>FAD</name>
        <dbReference type="ChEBI" id="CHEBI:57692"/>
    </ligand>
</feature>
<keyword evidence="4 10" id="KW-0285">Flavoprotein</keyword>
<keyword evidence="3 10" id="KW-0963">Cytoplasm</keyword>
<evidence type="ECO:0000313" key="14">
    <source>
        <dbReference type="Proteomes" id="UP000774326"/>
    </source>
</evidence>
<dbReference type="GO" id="GO:0016226">
    <property type="term" value="P:iron-sulfur cluster assembly"/>
    <property type="evidence" value="ECO:0007669"/>
    <property type="project" value="UniProtKB-UniRule"/>
</dbReference>
<evidence type="ECO:0000256" key="9">
    <source>
        <dbReference type="ARBA" id="ARBA00052174"/>
    </source>
</evidence>
<comment type="catalytic activity">
    <reaction evidence="9">
        <text>2 oxidized [2Fe-2S]-[protein] + NADPH = 2 reduced [2Fe-2S]-[protein] + NADP(+) + H(+)</text>
        <dbReference type="Rhea" id="RHEA:67716"/>
        <dbReference type="Rhea" id="RHEA-COMP:17327"/>
        <dbReference type="Rhea" id="RHEA-COMP:17328"/>
        <dbReference type="ChEBI" id="CHEBI:15378"/>
        <dbReference type="ChEBI" id="CHEBI:33737"/>
        <dbReference type="ChEBI" id="CHEBI:33738"/>
        <dbReference type="ChEBI" id="CHEBI:57783"/>
        <dbReference type="ChEBI" id="CHEBI:58349"/>
    </reaction>
    <physiologicalReaction direction="left-to-right" evidence="9">
        <dbReference type="Rhea" id="RHEA:67717"/>
    </physiologicalReaction>
</comment>
<feature type="binding site" evidence="10">
    <location>
        <begin position="509"/>
        <end position="510"/>
    </location>
    <ligand>
        <name>NADP(+)</name>
        <dbReference type="ChEBI" id="CHEBI:58349"/>
    </ligand>
</feature>
<dbReference type="SUPFAM" id="SSF52218">
    <property type="entry name" value="Flavoproteins"/>
    <property type="match status" value="1"/>
</dbReference>
<dbReference type="EMBL" id="JAEUBG010000445">
    <property type="protein sequence ID" value="KAH3688264.1"/>
    <property type="molecule type" value="Genomic_DNA"/>
</dbReference>
<dbReference type="PANTHER" id="PTHR19384">
    <property type="entry name" value="NITRIC OXIDE SYNTHASE-RELATED"/>
    <property type="match status" value="1"/>
</dbReference>
<evidence type="ECO:0000256" key="10">
    <source>
        <dbReference type="HAMAP-Rule" id="MF_03178"/>
    </source>
</evidence>
<name>A0A9P8TRL2_WICPI</name>
<evidence type="ECO:0000259" key="11">
    <source>
        <dbReference type="PROSITE" id="PS50902"/>
    </source>
</evidence>
<dbReference type="InterPro" id="IPR008254">
    <property type="entry name" value="Flavodoxin/NO_synth"/>
</dbReference>
<evidence type="ECO:0000256" key="1">
    <source>
        <dbReference type="ARBA" id="ARBA00001917"/>
    </source>
</evidence>
<sequence>MSRSITVLYGSETGNSQDLAESLSTSLQRHHYEVTLTTLDQFDITQIINIEKLIVICSTTGQGEFPLNARNFWKFMLKKKLPSNFLTGLQFTTFGLGDSSYPRFNWAIKKLHNRFLQLGATELSKRAEADEQSSQGIDGFYVEFEKLLLANLQKLMPLPSHLKPLDENQLLPPKVKVCVDMKKPKRVVSYEQSLLRSDLDIKTAQVICNKRITSLDHFQDTRQLILKLSEQDIQSYGPGDTLALYPVNNNAHVNALLQILNLEDIADRQVTLSDYSGLSHDGGLVQKLTVRSLITNHLDINSIPRRSFFSLLYKFATDERERDKLRDFSKFTDPEELYNYANRPRRSILEVLQEFDSVSVPLEYLFDLIPLIKPRLFSISSGDVDRKRGEIELTIGLVEYQTKIKRIRKGLCSTFVKSLNEGDQVLYKLSTGKLVQRIREDVPVIMVSPGTGLAPMKNLIESFVENKGYDASNLYLFFGNRYHNKDYYYRTELETYKQKNKLQLFTSFSREAQGYVQDNLYAHSKLIADLLTKQNSLIFICGSSGSMPTQVRITFETILKEELKLDDLMAKKYMEELEQSGRYIQETW</sequence>
<feature type="binding site" evidence="10">
    <location>
        <begin position="410"/>
        <end position="413"/>
    </location>
    <ligand>
        <name>FAD</name>
        <dbReference type="ChEBI" id="CHEBI:57692"/>
    </ligand>
</feature>
<dbReference type="GO" id="GO:0160246">
    <property type="term" value="F:NADPH-iron-sulfur [2Fe-2S] protein oxidoreductase activity"/>
    <property type="evidence" value="ECO:0007669"/>
    <property type="project" value="InterPro"/>
</dbReference>
<accession>A0A9P8TRL2</accession>
<feature type="binding site" evidence="10">
    <location>
        <begin position="58"/>
        <end position="61"/>
    </location>
    <ligand>
        <name>FMN</name>
        <dbReference type="ChEBI" id="CHEBI:58210"/>
    </ligand>
</feature>
<reference evidence="13" key="1">
    <citation type="journal article" date="2021" name="Open Biol.">
        <title>Shared evolutionary footprints suggest mitochondrial oxidative damage underlies multiple complex I losses in fungi.</title>
        <authorList>
            <person name="Schikora-Tamarit M.A."/>
            <person name="Marcet-Houben M."/>
            <person name="Nosek J."/>
            <person name="Gabaldon T."/>
        </authorList>
    </citation>
    <scope>NUCLEOTIDE SEQUENCE</scope>
    <source>
        <strain evidence="13">CBS2887</strain>
    </source>
</reference>
<feature type="binding site" evidence="10">
    <location>
        <position position="131"/>
    </location>
    <ligand>
        <name>FMN</name>
        <dbReference type="ChEBI" id="CHEBI:58210"/>
    </ligand>
</feature>
<dbReference type="GO" id="GO:0050660">
    <property type="term" value="F:flavin adenine dinucleotide binding"/>
    <property type="evidence" value="ECO:0007669"/>
    <property type="project" value="UniProtKB-UniRule"/>
</dbReference>
<comment type="similarity">
    <text evidence="10">In the N-terminal section; belongs to the flavodoxin family.</text>
</comment>
<dbReference type="PROSITE" id="PS51384">
    <property type="entry name" value="FAD_FR"/>
    <property type="match status" value="1"/>
</dbReference>
<dbReference type="SUPFAM" id="SSF52343">
    <property type="entry name" value="Ferredoxin reductase-like, C-terminal NADP-linked domain"/>
    <property type="match status" value="1"/>
</dbReference>
<dbReference type="Gene3D" id="3.40.50.80">
    <property type="entry name" value="Nucleotide-binding domain of ferredoxin-NADP reductase (FNR) module"/>
    <property type="match status" value="1"/>
</dbReference>
<dbReference type="PRINTS" id="PR00369">
    <property type="entry name" value="FLAVODOXIN"/>
</dbReference>
<feature type="binding site" evidence="10">
    <location>
        <begin position="513"/>
        <end position="517"/>
    </location>
    <ligand>
        <name>NADP(+)</name>
        <dbReference type="ChEBI" id="CHEBI:58349"/>
    </ligand>
</feature>
<dbReference type="InterPro" id="IPR023173">
    <property type="entry name" value="NADPH_Cyt_P450_Rdtase_alpha"/>
</dbReference>
<feature type="binding site" evidence="10">
    <location>
        <position position="345"/>
    </location>
    <ligand>
        <name>FAD</name>
        <dbReference type="ChEBI" id="CHEBI:57692"/>
    </ligand>
</feature>
<proteinExistence type="inferred from homology"/>
<evidence type="ECO:0000313" key="13">
    <source>
        <dbReference type="EMBL" id="KAH3688264.1"/>
    </source>
</evidence>
<dbReference type="OrthoDB" id="1856718at2759"/>
<dbReference type="InterPro" id="IPR017938">
    <property type="entry name" value="Riboflavin_synthase-like_b-brl"/>
</dbReference>
<feature type="binding site" evidence="10">
    <location>
        <begin position="11"/>
        <end position="16"/>
    </location>
    <ligand>
        <name>FMN</name>
        <dbReference type="ChEBI" id="CHEBI:58210"/>
    </ligand>
</feature>
<dbReference type="Gene3D" id="1.20.990.10">
    <property type="entry name" value="NADPH-cytochrome p450 Reductase, Chain A, domain 3"/>
    <property type="match status" value="1"/>
</dbReference>
<feature type="binding site" evidence="10">
    <location>
        <begin position="96"/>
        <end position="105"/>
    </location>
    <ligand>
        <name>FMN</name>
        <dbReference type="ChEBI" id="CHEBI:58210"/>
    </ligand>
</feature>
<keyword evidence="5 10" id="KW-0288">FMN</keyword>
<comment type="subcellular location">
    <subcellularLocation>
        <location evidence="10">Cytoplasm</location>
    </subcellularLocation>
    <subcellularLocation>
        <location evidence="10">Mitochondrion</location>
    </subcellularLocation>
    <text evidence="10">Relocalizes to mitochondria after H(2)O(2) exposure.</text>
</comment>
<comment type="similarity">
    <text evidence="10">In the C-terminal section; belongs to the flavoprotein pyridine nucleotide cytochrome reductase family.</text>
</comment>
<comment type="similarity">
    <text evidence="10">Belongs to the NADPH-dependent diflavin oxidoreductase NDOR1 family.</text>
</comment>
<feature type="domain" description="Flavodoxin-like" evidence="11">
    <location>
        <begin position="5"/>
        <end position="149"/>
    </location>
</feature>
<dbReference type="FunFam" id="1.20.990.10:FF:000008">
    <property type="entry name" value="NADPH-dependent diflavin oxidoreductase 1"/>
    <property type="match status" value="1"/>
</dbReference>
<dbReference type="GO" id="GO:0010181">
    <property type="term" value="F:FMN binding"/>
    <property type="evidence" value="ECO:0007669"/>
    <property type="project" value="UniProtKB-UniRule"/>
</dbReference>
<dbReference type="InterPro" id="IPR039261">
    <property type="entry name" value="FNR_nucleotide-bd"/>
</dbReference>
<dbReference type="PANTHER" id="PTHR19384:SF10">
    <property type="entry name" value="NADPH-DEPENDENT DIFLAVIN OXIDOREDUCTASE 1"/>
    <property type="match status" value="1"/>
</dbReference>
<dbReference type="Pfam" id="PF00667">
    <property type="entry name" value="FAD_binding_1"/>
    <property type="match status" value="1"/>
</dbReference>
<comment type="caution">
    <text evidence="13">The sequence shown here is derived from an EMBL/GenBank/DDBJ whole genome shotgun (WGS) entry which is preliminary data.</text>
</comment>
<dbReference type="InterPro" id="IPR017927">
    <property type="entry name" value="FAD-bd_FR_type"/>
</dbReference>
<evidence type="ECO:0000256" key="4">
    <source>
        <dbReference type="ARBA" id="ARBA00022630"/>
    </source>
</evidence>
<evidence type="ECO:0000256" key="5">
    <source>
        <dbReference type="ARBA" id="ARBA00022643"/>
    </source>
</evidence>
<gene>
    <name evidence="10" type="primary">TAH18</name>
    <name evidence="13" type="ORF">WICPIJ_000735</name>
</gene>
<dbReference type="InterPro" id="IPR029039">
    <property type="entry name" value="Flavoprotein-like_sf"/>
</dbReference>
<dbReference type="InterPro" id="IPR003097">
    <property type="entry name" value="CysJ-like_FAD-binding"/>
</dbReference>
<dbReference type="GO" id="GO:0016651">
    <property type="term" value="F:oxidoreductase activity, acting on NAD(P)H"/>
    <property type="evidence" value="ECO:0007669"/>
    <property type="project" value="UniProtKB-UniRule"/>
</dbReference>
<dbReference type="Proteomes" id="UP000774326">
    <property type="component" value="Unassembled WGS sequence"/>
</dbReference>
<comment type="cofactor">
    <cofactor evidence="2 10">
        <name>FAD</name>
        <dbReference type="ChEBI" id="CHEBI:57692"/>
    </cofactor>
</comment>
<dbReference type="InterPro" id="IPR001094">
    <property type="entry name" value="Flavdoxin-like"/>
</dbReference>
<dbReference type="Pfam" id="PF00175">
    <property type="entry name" value="NAD_binding_1"/>
    <property type="match status" value="1"/>
</dbReference>
<evidence type="ECO:0000256" key="7">
    <source>
        <dbReference type="ARBA" id="ARBA00022857"/>
    </source>
</evidence>
<dbReference type="GO" id="GO:0005829">
    <property type="term" value="C:cytosol"/>
    <property type="evidence" value="ECO:0007669"/>
    <property type="project" value="TreeGrafter"/>
</dbReference>
<evidence type="ECO:0000256" key="3">
    <source>
        <dbReference type="ARBA" id="ARBA00022490"/>
    </source>
</evidence>
<dbReference type="Gene3D" id="2.40.30.10">
    <property type="entry name" value="Translation factors"/>
    <property type="match status" value="1"/>
</dbReference>
<dbReference type="FunFam" id="3.40.50.80:FF:000030">
    <property type="entry name" value="NADPH-dependent diflavin oxidoreductase 1"/>
    <property type="match status" value="1"/>
</dbReference>
<dbReference type="Pfam" id="PF00258">
    <property type="entry name" value="Flavodoxin_1"/>
    <property type="match status" value="1"/>
</dbReference>
<dbReference type="InterPro" id="IPR001433">
    <property type="entry name" value="OxRdtase_FAD/NAD-bd"/>
</dbReference>